<proteinExistence type="predicted"/>
<dbReference type="EMBL" id="CAJHIO010000071">
    <property type="protein sequence ID" value="CAD6494260.1"/>
    <property type="molecule type" value="Genomic_DNA"/>
</dbReference>
<evidence type="ECO:0008006" key="3">
    <source>
        <dbReference type="Google" id="ProtNLM"/>
    </source>
</evidence>
<dbReference type="Gene3D" id="1.10.1220.10">
    <property type="entry name" value="Met repressor-like"/>
    <property type="match status" value="1"/>
</dbReference>
<dbReference type="Proteomes" id="UP000610373">
    <property type="component" value="Unassembled WGS sequence"/>
</dbReference>
<gene>
    <name evidence="1" type="ORF">CHKLHMKO_00682</name>
</gene>
<dbReference type="InterPro" id="IPR013321">
    <property type="entry name" value="Arc_rbn_hlx_hlx"/>
</dbReference>
<evidence type="ECO:0000313" key="2">
    <source>
        <dbReference type="Proteomes" id="UP000610373"/>
    </source>
</evidence>
<dbReference type="AlphaFoldDB" id="A0A811TEI9"/>
<name>A0A811TEI9_9EURY</name>
<accession>A0A811TEI9</accession>
<organism evidence="1 2">
    <name type="scientific">Candidatus Argoarchaeum ethanivorans</name>
    <dbReference type="NCBI Taxonomy" id="2608793"/>
    <lineage>
        <taxon>Archaea</taxon>
        <taxon>Methanobacteriati</taxon>
        <taxon>Methanobacteriota</taxon>
        <taxon>Stenosarchaea group</taxon>
        <taxon>Methanomicrobia</taxon>
        <taxon>Methanosarcinales</taxon>
        <taxon>Methanosarcinales incertae sedis</taxon>
        <taxon>GOM Arc I cluster</taxon>
        <taxon>Candidatus Argoarchaeum</taxon>
    </lineage>
</organism>
<comment type="caution">
    <text evidence="1">The sequence shown here is derived from an EMBL/GenBank/DDBJ whole genome shotgun (WGS) entry which is preliminary data.</text>
</comment>
<evidence type="ECO:0000313" key="1">
    <source>
        <dbReference type="EMBL" id="CAD6494260.1"/>
    </source>
</evidence>
<protein>
    <recommendedName>
        <fullName evidence="3">CopG family transcriptional regulator</fullName>
    </recommendedName>
</protein>
<sequence length="64" mass="7605">METVTIEAKLTPKLLEELEKFIQKGWYADRNDAIRDAVRKLIRDKKFTKEELNIIEDVEWGLRG</sequence>
<reference evidence="1" key="1">
    <citation type="submission" date="2020-10" db="EMBL/GenBank/DDBJ databases">
        <authorList>
            <person name="Hahn C.J."/>
            <person name="Laso-Perez R."/>
            <person name="Vulcano F."/>
            <person name="Vaziourakis K.-M."/>
            <person name="Stokke R."/>
            <person name="Steen I.H."/>
            <person name="Teske A."/>
            <person name="Boetius A."/>
            <person name="Liebeke M."/>
            <person name="Amann R."/>
            <person name="Knittel K."/>
        </authorList>
    </citation>
    <scope>NUCLEOTIDE SEQUENCE</scope>
    <source>
        <strain evidence="1">Gfbio:e3339647-f889-4370-9287-4fb5cb688e4c:AG392O15_GoMArc1</strain>
    </source>
</reference>
<dbReference type="CDD" id="cd22231">
    <property type="entry name" value="RHH_NikR_HicB-like"/>
    <property type="match status" value="1"/>
</dbReference>
<dbReference type="SUPFAM" id="SSF47598">
    <property type="entry name" value="Ribbon-helix-helix"/>
    <property type="match status" value="1"/>
</dbReference>
<dbReference type="InterPro" id="IPR010985">
    <property type="entry name" value="Ribbon_hlx_hlx"/>
</dbReference>
<dbReference type="GO" id="GO:0006355">
    <property type="term" value="P:regulation of DNA-templated transcription"/>
    <property type="evidence" value="ECO:0007669"/>
    <property type="project" value="InterPro"/>
</dbReference>